<sequence length="194" mass="22322">MSAENLIRGLAFTYFMIGCAMMYILELDRKMLVFFAVPAILTVVFAQLFEVNKHINQDQIWLTPFWDRVMAVVSIICYGLAFVLVFIGPYPNVAFQLISIVITIAISLFLDSKLGLNRNILSQDSQKHKKHVPKAQYLKIRYLVITVMVVSVVTILISGFYRWTVILGLAFTMLFIGVIVFIIFNDHYEHEDFI</sequence>
<proteinExistence type="predicted"/>
<feature type="transmembrane region" description="Helical" evidence="1">
    <location>
        <begin position="93"/>
        <end position="116"/>
    </location>
</feature>
<feature type="transmembrane region" description="Helical" evidence="1">
    <location>
        <begin position="7"/>
        <end position="25"/>
    </location>
</feature>
<comment type="caution">
    <text evidence="2">The sequence shown here is derived from an EMBL/GenBank/DDBJ whole genome shotgun (WGS) entry which is preliminary data.</text>
</comment>
<dbReference type="AlphaFoldDB" id="A0A4Q9WEX5"/>
<dbReference type="EMBL" id="SCHB01000001">
    <property type="protein sequence ID" value="TBW73357.1"/>
    <property type="molecule type" value="Genomic_DNA"/>
</dbReference>
<feature type="transmembrane region" description="Helical" evidence="1">
    <location>
        <begin position="137"/>
        <end position="157"/>
    </location>
</feature>
<evidence type="ECO:0000313" key="2">
    <source>
        <dbReference type="EMBL" id="TBW73357.1"/>
    </source>
</evidence>
<evidence type="ECO:0000313" key="3">
    <source>
        <dbReference type="Proteomes" id="UP000293637"/>
    </source>
</evidence>
<dbReference type="Proteomes" id="UP000293637">
    <property type="component" value="Unassembled WGS sequence"/>
</dbReference>
<feature type="transmembrane region" description="Helical" evidence="1">
    <location>
        <begin position="69"/>
        <end position="87"/>
    </location>
</feature>
<accession>A0A4Q9WEX5</accession>
<gene>
    <name evidence="2" type="ORF">EQ812_00720</name>
</gene>
<keyword evidence="1" id="KW-1133">Transmembrane helix</keyword>
<keyword evidence="1" id="KW-0472">Membrane</keyword>
<protein>
    <submittedName>
        <fullName evidence="2">ABC transporter permease</fullName>
    </submittedName>
</protein>
<evidence type="ECO:0000256" key="1">
    <source>
        <dbReference type="SAM" id="Phobius"/>
    </source>
</evidence>
<dbReference type="GeneID" id="58091401"/>
<feature type="transmembrane region" description="Helical" evidence="1">
    <location>
        <begin position="31"/>
        <end position="49"/>
    </location>
</feature>
<feature type="transmembrane region" description="Helical" evidence="1">
    <location>
        <begin position="163"/>
        <end position="184"/>
    </location>
</feature>
<keyword evidence="1" id="KW-0812">Transmembrane</keyword>
<organism evidence="2 3">
    <name type="scientific">Staphylococcus lugdunensis</name>
    <dbReference type="NCBI Taxonomy" id="28035"/>
    <lineage>
        <taxon>Bacteria</taxon>
        <taxon>Bacillati</taxon>
        <taxon>Bacillota</taxon>
        <taxon>Bacilli</taxon>
        <taxon>Bacillales</taxon>
        <taxon>Staphylococcaceae</taxon>
        <taxon>Staphylococcus</taxon>
    </lineage>
</organism>
<dbReference type="RefSeq" id="WP_002492285.1">
    <property type="nucleotide sequence ID" value="NZ_AP021848.1"/>
</dbReference>
<name>A0A4Q9WEX5_STALU</name>
<reference evidence="2 3" key="1">
    <citation type="journal article" date="2019" name="Sci. Transl. Med.">
        <title>Quorum sensing between bacterial species on the skin protects against epidermal injury in atopic dermatitis.</title>
        <authorList>
            <person name="Williams M.R."/>
        </authorList>
    </citation>
    <scope>NUCLEOTIDE SEQUENCE [LARGE SCALE GENOMIC DNA]</scope>
    <source>
        <strain evidence="2 3">E7</strain>
    </source>
</reference>